<dbReference type="RefSeq" id="YP_009835453.1">
    <property type="nucleotide sequence ID" value="NC_048678.1"/>
</dbReference>
<evidence type="ECO:0000313" key="3">
    <source>
        <dbReference type="Proteomes" id="UP000259602"/>
    </source>
</evidence>
<dbReference type="GeneID" id="55605525"/>
<organism evidence="2 3">
    <name type="scientific">Leptospira phage LE3</name>
    <dbReference type="NCBI Taxonomy" id="2041382"/>
    <lineage>
        <taxon>Viruses</taxon>
        <taxon>Duplodnaviria</taxon>
        <taxon>Heunggongvirae</taxon>
        <taxon>Uroviricota</taxon>
        <taxon>Caudoviricetes</taxon>
        <taxon>Nylescharonvirus</taxon>
        <taxon>Nylescharonvirus LE3</taxon>
    </lineage>
</organism>
<name>A0A343LE23_9CAUD</name>
<dbReference type="EMBL" id="MF974396">
    <property type="protein sequence ID" value="ATN94933.1"/>
    <property type="molecule type" value="Genomic_DNA"/>
</dbReference>
<accession>A0A343LE23</accession>
<evidence type="ECO:0000256" key="1">
    <source>
        <dbReference type="SAM" id="MobiDB-lite"/>
    </source>
</evidence>
<protein>
    <submittedName>
        <fullName evidence="2">Uncharacterized protein</fullName>
    </submittedName>
</protein>
<dbReference type="KEGG" id="vg:55605525"/>
<feature type="region of interest" description="Disordered" evidence="1">
    <location>
        <begin position="65"/>
        <end position="93"/>
    </location>
</feature>
<proteinExistence type="predicted"/>
<sequence length="93" mass="10749">MKIKSIKQAEEEIYPALSKFYKDFIQGNIEKHGWTGLSQKCGMNKSQFHFAMKSDSLERTRRIANTIEEANQSQGEDNDNNSRISLGRPRNKK</sequence>
<evidence type="ECO:0000313" key="2">
    <source>
        <dbReference type="EMBL" id="ATN94933.1"/>
    </source>
</evidence>
<reference evidence="2 3" key="1">
    <citation type="journal article" date="2018" name="Sci. Rep.">
        <title>Characterization of LE3 and LE4, the only lytic phages known to infect the spirochete Leptospira.</title>
        <authorList>
            <person name="Schiettekatte O."/>
            <person name="Vincent A.T."/>
            <person name="Malosse C."/>
            <person name="Lechat P."/>
            <person name="Chamot-Rooke J."/>
            <person name="Veyrier F.J."/>
            <person name="Picardeau M."/>
            <person name="Bourhy P."/>
        </authorList>
    </citation>
    <scope>NUCLEOTIDE SEQUENCE [LARGE SCALE GENOMIC DNA]</scope>
</reference>
<keyword evidence="3" id="KW-1185">Reference proteome</keyword>
<dbReference type="Proteomes" id="UP000259602">
    <property type="component" value="Segment"/>
</dbReference>